<evidence type="ECO:0000256" key="5">
    <source>
        <dbReference type="ARBA" id="ARBA00022692"/>
    </source>
</evidence>
<dbReference type="GO" id="GO:0005886">
    <property type="term" value="C:plasma membrane"/>
    <property type="evidence" value="ECO:0007669"/>
    <property type="project" value="UniProtKB-SubCell"/>
</dbReference>
<dbReference type="GO" id="GO:0015173">
    <property type="term" value="F:aromatic amino acid transmembrane transporter activity"/>
    <property type="evidence" value="ECO:0007669"/>
    <property type="project" value="InterPro"/>
</dbReference>
<accession>A0AAW9ECI6</accession>
<comment type="subcellular location">
    <subcellularLocation>
        <location evidence="1">Cell inner membrane</location>
        <topology evidence="1">Multi-pass membrane protein</topology>
    </subcellularLocation>
</comment>
<organism evidence="10 11">
    <name type="scientific">Klebsiella aerogenes</name>
    <name type="common">Enterobacter aerogenes</name>
    <dbReference type="NCBI Taxonomy" id="548"/>
    <lineage>
        <taxon>Bacteria</taxon>
        <taxon>Pseudomonadati</taxon>
        <taxon>Pseudomonadota</taxon>
        <taxon>Gammaproteobacteria</taxon>
        <taxon>Enterobacterales</taxon>
        <taxon>Enterobacteriaceae</taxon>
        <taxon>Klebsiella/Raoultella group</taxon>
        <taxon>Klebsiella</taxon>
    </lineage>
</organism>
<keyword evidence="3" id="KW-1003">Cell membrane</keyword>
<feature type="non-terminal residue" evidence="10">
    <location>
        <position position="76"/>
    </location>
</feature>
<dbReference type="Pfam" id="PF03222">
    <property type="entry name" value="Trp_Tyr_perm"/>
    <property type="match status" value="1"/>
</dbReference>
<dbReference type="InterPro" id="IPR018227">
    <property type="entry name" value="Amino_acid_transport_2"/>
</dbReference>
<evidence type="ECO:0000313" key="11">
    <source>
        <dbReference type="Proteomes" id="UP001279012"/>
    </source>
</evidence>
<reference evidence="10" key="1">
    <citation type="submission" date="2023-11" db="EMBL/GenBank/DDBJ databases">
        <title>Detection of rare carbapenemases in Enterobacterales - comparison of two colorimetric and two CIM-based carbapenemase assays.</title>
        <authorList>
            <person name="Schaffarczyk L."/>
            <person name="Noster J."/>
            <person name="Stelzer Y."/>
            <person name="Sattler J."/>
            <person name="Gatermann S."/>
            <person name="Hamprecht A."/>
        </authorList>
    </citation>
    <scope>NUCLEOTIDE SEQUENCE</scope>
    <source>
        <strain evidence="10">CIM-Cont-037</strain>
    </source>
</reference>
<evidence type="ECO:0000256" key="8">
    <source>
        <dbReference type="ARBA" id="ARBA00023136"/>
    </source>
</evidence>
<gene>
    <name evidence="10" type="ORF">SJ059_34375</name>
</gene>
<evidence type="ECO:0000256" key="1">
    <source>
        <dbReference type="ARBA" id="ARBA00004429"/>
    </source>
</evidence>
<keyword evidence="4" id="KW-0997">Cell inner membrane</keyword>
<feature type="transmembrane region" description="Helical" evidence="9">
    <location>
        <begin position="52"/>
        <end position="70"/>
    </location>
</feature>
<comment type="caution">
    <text evidence="10">The sequence shown here is derived from an EMBL/GenBank/DDBJ whole genome shotgun (WGS) entry which is preliminary data.</text>
</comment>
<dbReference type="Proteomes" id="UP001279012">
    <property type="component" value="Unassembled WGS sequence"/>
</dbReference>
<protein>
    <submittedName>
        <fullName evidence="10">Aromatic amino acid transport family protein</fullName>
    </submittedName>
</protein>
<evidence type="ECO:0000256" key="4">
    <source>
        <dbReference type="ARBA" id="ARBA00022519"/>
    </source>
</evidence>
<keyword evidence="8 9" id="KW-0472">Membrane</keyword>
<keyword evidence="5 9" id="KW-0812">Transmembrane</keyword>
<dbReference type="GO" id="GO:0003333">
    <property type="term" value="P:amino acid transmembrane transport"/>
    <property type="evidence" value="ECO:0007669"/>
    <property type="project" value="InterPro"/>
</dbReference>
<dbReference type="AlphaFoldDB" id="A0AAW9ECI6"/>
<feature type="transmembrane region" description="Helical" evidence="9">
    <location>
        <begin position="22"/>
        <end position="40"/>
    </location>
</feature>
<keyword evidence="2" id="KW-0813">Transport</keyword>
<dbReference type="InterPro" id="IPR013059">
    <property type="entry name" value="Trp_tyr_transpt"/>
</dbReference>
<evidence type="ECO:0000313" key="10">
    <source>
        <dbReference type="EMBL" id="MDX7019512.1"/>
    </source>
</evidence>
<feature type="non-terminal residue" evidence="10">
    <location>
        <position position="1"/>
    </location>
</feature>
<evidence type="ECO:0000256" key="2">
    <source>
        <dbReference type="ARBA" id="ARBA00022448"/>
    </source>
</evidence>
<proteinExistence type="predicted"/>
<sequence>FTVIGGAVVGIGTTSVDMINRLLFTAKVIFLIFMLVVMLPHVEKVNLTSMPIAQGLVLSAIPVIFTSFGFHGSVPS</sequence>
<dbReference type="PANTHER" id="PTHR46997:SF2">
    <property type="entry name" value="TYROSINE-SPECIFIC TRANSPORT SYSTEM"/>
    <property type="match status" value="1"/>
</dbReference>
<evidence type="ECO:0000256" key="7">
    <source>
        <dbReference type="ARBA" id="ARBA00022989"/>
    </source>
</evidence>
<keyword evidence="7 9" id="KW-1133">Transmembrane helix</keyword>
<evidence type="ECO:0000256" key="3">
    <source>
        <dbReference type="ARBA" id="ARBA00022475"/>
    </source>
</evidence>
<evidence type="ECO:0000256" key="6">
    <source>
        <dbReference type="ARBA" id="ARBA00022970"/>
    </source>
</evidence>
<dbReference type="PANTHER" id="PTHR46997">
    <property type="entry name" value="LOW AFFINITY TRYPTOPHAN PERMEASE-RELATED"/>
    <property type="match status" value="1"/>
</dbReference>
<evidence type="ECO:0000256" key="9">
    <source>
        <dbReference type="SAM" id="Phobius"/>
    </source>
</evidence>
<name>A0AAW9ECI6_KLEAE</name>
<dbReference type="EMBL" id="JAWZZT010002158">
    <property type="protein sequence ID" value="MDX7019512.1"/>
    <property type="molecule type" value="Genomic_DNA"/>
</dbReference>
<keyword evidence="6" id="KW-0029">Amino-acid transport</keyword>